<dbReference type="Proteomes" id="UP000441925">
    <property type="component" value="Unassembled WGS sequence"/>
</dbReference>
<dbReference type="RefSeq" id="WP_154541249.1">
    <property type="nucleotide sequence ID" value="NZ_VULQ01000009.1"/>
</dbReference>
<keyword evidence="3" id="KW-1185">Reference proteome</keyword>
<accession>A0A6N7VX61</accession>
<dbReference type="PANTHER" id="PTHR30514:SF1">
    <property type="entry name" value="HTH-TYPE TRANSCRIPTIONAL REGULATOR HEXR-RELATED"/>
    <property type="match status" value="1"/>
</dbReference>
<dbReference type="GO" id="GO:0003677">
    <property type="term" value="F:DNA binding"/>
    <property type="evidence" value="ECO:0007669"/>
    <property type="project" value="InterPro"/>
</dbReference>
<comment type="caution">
    <text evidence="2">The sequence shown here is derived from an EMBL/GenBank/DDBJ whole genome shotgun (WGS) entry which is preliminary data.</text>
</comment>
<gene>
    <name evidence="2" type="ORF">FYJ26_07735</name>
</gene>
<name>A0A6N7VX61_9FIRM</name>
<organism evidence="2 3">
    <name type="scientific">Anaerococcus porci</name>
    <dbReference type="NCBI Taxonomy" id="2652269"/>
    <lineage>
        <taxon>Bacteria</taxon>
        <taxon>Bacillati</taxon>
        <taxon>Bacillota</taxon>
        <taxon>Tissierellia</taxon>
        <taxon>Tissierellales</taxon>
        <taxon>Peptoniphilaceae</taxon>
        <taxon>Anaerococcus</taxon>
    </lineage>
</organism>
<reference evidence="2 3" key="1">
    <citation type="submission" date="2019-08" db="EMBL/GenBank/DDBJ databases">
        <title>In-depth cultivation of the pig gut microbiome towards novel bacterial diversity and tailored functional studies.</title>
        <authorList>
            <person name="Wylensek D."/>
            <person name="Hitch T.C.A."/>
            <person name="Clavel T."/>
        </authorList>
    </citation>
    <scope>NUCLEOTIDE SEQUENCE [LARGE SCALE GENOMIC DNA]</scope>
    <source>
        <strain evidence="2 3">WCA-380-WT-2B</strain>
    </source>
</reference>
<evidence type="ECO:0000313" key="2">
    <source>
        <dbReference type="EMBL" id="MSS78289.1"/>
    </source>
</evidence>
<evidence type="ECO:0000259" key="1">
    <source>
        <dbReference type="PROSITE" id="PS51071"/>
    </source>
</evidence>
<protein>
    <submittedName>
        <fullName evidence="2">MurR/RpiR family transcriptional regulator</fullName>
    </submittedName>
</protein>
<dbReference type="EMBL" id="VULQ01000009">
    <property type="protein sequence ID" value="MSS78289.1"/>
    <property type="molecule type" value="Genomic_DNA"/>
</dbReference>
<dbReference type="InterPro" id="IPR009057">
    <property type="entry name" value="Homeodomain-like_sf"/>
</dbReference>
<sequence length="227" mass="26337">MTIEKLISKNKKKLSQTDLTIAEFILNNRGVLDQSINDLAKLCFTSRTSVLRFSKKLGFNGYSELKFYINKDRNAESIDESKIKEDLSEIFEKLINTNNIFIYGNGQYEEVLCSSIKLYLKDFGQFSESYQGRDELSTFNKKLLENSTIFVIDLSKDQYALELLSIISNIDCLKILISDGIKNAFLCDYFINLEKIHDKSLNLITKNLGKIEDFFKKYREFRISNES</sequence>
<dbReference type="PANTHER" id="PTHR30514">
    <property type="entry name" value="GLUCOKINASE"/>
    <property type="match status" value="1"/>
</dbReference>
<dbReference type="AlphaFoldDB" id="A0A6N7VX61"/>
<dbReference type="InterPro" id="IPR047640">
    <property type="entry name" value="RpiR-like"/>
</dbReference>
<evidence type="ECO:0000313" key="3">
    <source>
        <dbReference type="Proteomes" id="UP000441925"/>
    </source>
</evidence>
<dbReference type="InterPro" id="IPR036388">
    <property type="entry name" value="WH-like_DNA-bd_sf"/>
</dbReference>
<dbReference type="Gene3D" id="1.10.10.10">
    <property type="entry name" value="Winged helix-like DNA-binding domain superfamily/Winged helix DNA-binding domain"/>
    <property type="match status" value="1"/>
</dbReference>
<dbReference type="GO" id="GO:0003700">
    <property type="term" value="F:DNA-binding transcription factor activity"/>
    <property type="evidence" value="ECO:0007669"/>
    <property type="project" value="InterPro"/>
</dbReference>
<dbReference type="Pfam" id="PF01418">
    <property type="entry name" value="HTH_6"/>
    <property type="match status" value="1"/>
</dbReference>
<dbReference type="InterPro" id="IPR000281">
    <property type="entry name" value="HTH_RpiR"/>
</dbReference>
<proteinExistence type="predicted"/>
<feature type="domain" description="HTH rpiR-type" evidence="1">
    <location>
        <begin position="1"/>
        <end position="76"/>
    </location>
</feature>
<dbReference type="PROSITE" id="PS51071">
    <property type="entry name" value="HTH_RPIR"/>
    <property type="match status" value="1"/>
</dbReference>
<dbReference type="SUPFAM" id="SSF46689">
    <property type="entry name" value="Homeodomain-like"/>
    <property type="match status" value="1"/>
</dbReference>
<dbReference type="GO" id="GO:0097367">
    <property type="term" value="F:carbohydrate derivative binding"/>
    <property type="evidence" value="ECO:0007669"/>
    <property type="project" value="InterPro"/>
</dbReference>